<organism evidence="4 5">
    <name type="scientific">Marchantia polymorpha subsp. ruderalis</name>
    <dbReference type="NCBI Taxonomy" id="1480154"/>
    <lineage>
        <taxon>Eukaryota</taxon>
        <taxon>Viridiplantae</taxon>
        <taxon>Streptophyta</taxon>
        <taxon>Embryophyta</taxon>
        <taxon>Marchantiophyta</taxon>
        <taxon>Marchantiopsida</taxon>
        <taxon>Marchantiidae</taxon>
        <taxon>Marchantiales</taxon>
        <taxon>Marchantiaceae</taxon>
        <taxon>Marchantia</taxon>
    </lineage>
</organism>
<accession>A0A176WED8</accession>
<evidence type="ECO:0000256" key="1">
    <source>
        <dbReference type="PROSITE-ProRule" id="PRU00285"/>
    </source>
</evidence>
<dbReference type="InterPro" id="IPR039321">
    <property type="entry name" value="IDM2/3-like"/>
</dbReference>
<dbReference type="AlphaFoldDB" id="A0A176WED8"/>
<sequence>MEGDFQVELMQNSFVQEASLSKPRVGASTNDQRFLLVFILGTYFGPDVRDELPRKSALQREAEQLPPYTSEMLGGSVCKLSEIESVYYYLLRNSHPSAKVKLQSLYKFLQGHLAPPVKETLEDDRQFPSFFPPHLHRHARYKGTYKVVENLVFIDDPYLPTMKMEDVERFKRLSGLMELSVERDEARGFQHGLRSDRDEERQARFDIGQETGQPGGTFLDGLGVRKKRKKKGQMDFLPAPLIVAPLAERAPATPKTMVGPAMMLLPTLLTVEQWNNVVNAAKPAIVFTGTAAARQAGPLIGLVDIGVSDDAYLFRTALPGVKKEEVDFKCEVEGDGKVTIKGSTTTGEARVLRGQRVFNMMSQFLCPPGLFTVSFRLPGAVEPTQFTGTFGSDGILEGIVMKQRARKFFSSLKSTNIIETREMVVVTSLVKTEGRVENAPVKLWSDGRF</sequence>
<dbReference type="CDD" id="cd06464">
    <property type="entry name" value="ACD_sHsps-like"/>
    <property type="match status" value="1"/>
</dbReference>
<keyword evidence="5" id="KW-1185">Reference proteome</keyword>
<feature type="domain" description="SHSP" evidence="3">
    <location>
        <begin position="291"/>
        <end position="421"/>
    </location>
</feature>
<reference evidence="4" key="1">
    <citation type="submission" date="2016-03" db="EMBL/GenBank/DDBJ databases">
        <title>Mechanisms controlling the formation of the plant cell surface in tip-growing cells are functionally conserved among land plants.</title>
        <authorList>
            <person name="Honkanen S."/>
            <person name="Jones V.A."/>
            <person name="Morieri G."/>
            <person name="Champion C."/>
            <person name="Hetherington A.J."/>
            <person name="Kelly S."/>
            <person name="Saint-Marcoux D."/>
            <person name="Proust H."/>
            <person name="Prescott H."/>
            <person name="Dolan L."/>
        </authorList>
    </citation>
    <scope>NUCLEOTIDE SEQUENCE [LARGE SCALE GENOMIC DNA]</scope>
    <source>
        <tissue evidence="4">Whole gametophyte</tissue>
    </source>
</reference>
<protein>
    <recommendedName>
        <fullName evidence="3">SHSP domain-containing protein</fullName>
    </recommendedName>
</protein>
<dbReference type="FunFam" id="2.60.40.790:FF:000049">
    <property type="entry name" value="Increased DNA methylation 3"/>
    <property type="match status" value="1"/>
</dbReference>
<name>A0A176WED8_MARPO</name>
<dbReference type="InterPro" id="IPR002068">
    <property type="entry name" value="A-crystallin/Hsp20_dom"/>
</dbReference>
<dbReference type="Pfam" id="PF00011">
    <property type="entry name" value="HSP20"/>
    <property type="match status" value="1"/>
</dbReference>
<dbReference type="PANTHER" id="PTHR34661:SF1">
    <property type="entry name" value="INCREASED DNA METHYLATION 3"/>
    <property type="match status" value="1"/>
</dbReference>
<dbReference type="InterPro" id="IPR008978">
    <property type="entry name" value="HSP20-like_chaperone"/>
</dbReference>
<gene>
    <name evidence="4" type="ORF">AXG93_3016s1190</name>
</gene>
<evidence type="ECO:0000259" key="3">
    <source>
        <dbReference type="PROSITE" id="PS01031"/>
    </source>
</evidence>
<evidence type="ECO:0000313" key="5">
    <source>
        <dbReference type="Proteomes" id="UP000077202"/>
    </source>
</evidence>
<proteinExistence type="inferred from homology"/>
<dbReference type="EMBL" id="LVLJ01001283">
    <property type="protein sequence ID" value="OAE30635.1"/>
    <property type="molecule type" value="Genomic_DNA"/>
</dbReference>
<dbReference type="Gene3D" id="2.60.40.790">
    <property type="match status" value="1"/>
</dbReference>
<comment type="similarity">
    <text evidence="1 2">Belongs to the small heat shock protein (HSP20) family.</text>
</comment>
<dbReference type="PROSITE" id="PS01031">
    <property type="entry name" value="SHSP"/>
    <property type="match status" value="1"/>
</dbReference>
<evidence type="ECO:0000256" key="2">
    <source>
        <dbReference type="RuleBase" id="RU003616"/>
    </source>
</evidence>
<evidence type="ECO:0000313" key="4">
    <source>
        <dbReference type="EMBL" id="OAE30635.1"/>
    </source>
</evidence>
<dbReference type="SUPFAM" id="SSF49764">
    <property type="entry name" value="HSP20-like chaperones"/>
    <property type="match status" value="1"/>
</dbReference>
<dbReference type="Proteomes" id="UP000077202">
    <property type="component" value="Unassembled WGS sequence"/>
</dbReference>
<dbReference type="PANTHER" id="PTHR34661">
    <property type="entry name" value="INCREASED DNA METHYLATION 3"/>
    <property type="match status" value="1"/>
</dbReference>
<comment type="caution">
    <text evidence="4">The sequence shown here is derived from an EMBL/GenBank/DDBJ whole genome shotgun (WGS) entry which is preliminary data.</text>
</comment>
<dbReference type="GO" id="GO:0005634">
    <property type="term" value="C:nucleus"/>
    <property type="evidence" value="ECO:0007669"/>
    <property type="project" value="TreeGrafter"/>
</dbReference>